<dbReference type="Proteomes" id="UP000238823">
    <property type="component" value="Unassembled WGS sequence"/>
</dbReference>
<organism evidence="1 2">
    <name type="scientific">Enhygromyxa salina</name>
    <dbReference type="NCBI Taxonomy" id="215803"/>
    <lineage>
        <taxon>Bacteria</taxon>
        <taxon>Pseudomonadati</taxon>
        <taxon>Myxococcota</taxon>
        <taxon>Polyangia</taxon>
        <taxon>Nannocystales</taxon>
        <taxon>Nannocystaceae</taxon>
        <taxon>Enhygromyxa</taxon>
    </lineage>
</organism>
<protein>
    <submittedName>
        <fullName evidence="1">Uncharacterized protein</fullName>
    </submittedName>
</protein>
<gene>
    <name evidence="1" type="ORF">ENSA7_15210</name>
</gene>
<name>A0A2S9YUD7_9BACT</name>
<comment type="caution">
    <text evidence="1">The sequence shown here is derived from an EMBL/GenBank/DDBJ whole genome shotgun (WGS) entry which is preliminary data.</text>
</comment>
<accession>A0A2S9YUD7</accession>
<sequence>MPRGADFYHASRSHPIQEPPLVWIRPDMHVEFARSRGGFSGRDANAGP</sequence>
<dbReference type="EMBL" id="PVNL01000036">
    <property type="protein sequence ID" value="PRQ08703.1"/>
    <property type="molecule type" value="Genomic_DNA"/>
</dbReference>
<evidence type="ECO:0000313" key="1">
    <source>
        <dbReference type="EMBL" id="PRQ08703.1"/>
    </source>
</evidence>
<dbReference type="AlphaFoldDB" id="A0A2S9YUD7"/>
<proteinExistence type="predicted"/>
<reference evidence="1 2" key="1">
    <citation type="submission" date="2018-03" db="EMBL/GenBank/DDBJ databases">
        <title>Draft Genome Sequences of the Obligatory Marine Myxobacteria Enhygromyxa salina SWB007.</title>
        <authorList>
            <person name="Poehlein A."/>
            <person name="Moghaddam J.A."/>
            <person name="Harms H."/>
            <person name="Alanjari M."/>
            <person name="Koenig G.M."/>
            <person name="Daniel R."/>
            <person name="Schaeberle T.F."/>
        </authorList>
    </citation>
    <scope>NUCLEOTIDE SEQUENCE [LARGE SCALE GENOMIC DNA]</scope>
    <source>
        <strain evidence="1 2">SWB007</strain>
    </source>
</reference>
<evidence type="ECO:0000313" key="2">
    <source>
        <dbReference type="Proteomes" id="UP000238823"/>
    </source>
</evidence>